<keyword evidence="7 9" id="KW-0472">Membrane</keyword>
<dbReference type="GO" id="GO:0005484">
    <property type="term" value="F:SNAP receptor activity"/>
    <property type="evidence" value="ECO:0007669"/>
    <property type="project" value="InterPro"/>
</dbReference>
<evidence type="ECO:0000256" key="8">
    <source>
        <dbReference type="SAM" id="MobiDB-lite"/>
    </source>
</evidence>
<evidence type="ECO:0000256" key="6">
    <source>
        <dbReference type="ARBA" id="ARBA00023054"/>
    </source>
</evidence>
<evidence type="ECO:0000256" key="9">
    <source>
        <dbReference type="SAM" id="Phobius"/>
    </source>
</evidence>
<comment type="subcellular location">
    <subcellularLocation>
        <location evidence="1">Membrane</location>
        <topology evidence="1">Single-pass type IV membrane protein</topology>
    </subcellularLocation>
</comment>
<keyword evidence="4 9" id="KW-0812">Transmembrane</keyword>
<dbReference type="GO" id="GO:0000149">
    <property type="term" value="F:SNARE binding"/>
    <property type="evidence" value="ECO:0007669"/>
    <property type="project" value="TreeGrafter"/>
</dbReference>
<evidence type="ECO:0000259" key="10">
    <source>
        <dbReference type="PROSITE" id="PS50192"/>
    </source>
</evidence>
<comment type="caution">
    <text evidence="11">The sequence shown here is derived from an EMBL/GenBank/DDBJ whole genome shotgun (WGS) entry which is preliminary data.</text>
</comment>
<comment type="similarity">
    <text evidence="2">Belongs to the syntaxin family.</text>
</comment>
<evidence type="ECO:0000256" key="5">
    <source>
        <dbReference type="ARBA" id="ARBA00022989"/>
    </source>
</evidence>
<dbReference type="SUPFAM" id="SSF47661">
    <property type="entry name" value="t-snare proteins"/>
    <property type="match status" value="1"/>
</dbReference>
<accession>A0A7I8VVU2</accession>
<evidence type="ECO:0000256" key="3">
    <source>
        <dbReference type="ARBA" id="ARBA00022448"/>
    </source>
</evidence>
<dbReference type="GO" id="GO:0048278">
    <property type="term" value="P:vesicle docking"/>
    <property type="evidence" value="ECO:0007669"/>
    <property type="project" value="TreeGrafter"/>
</dbReference>
<dbReference type="Pfam" id="PF11416">
    <property type="entry name" value="Syntaxin-5_N"/>
    <property type="match status" value="1"/>
</dbReference>
<name>A0A7I8VVU2_9ANNE</name>
<organism evidence="11 12">
    <name type="scientific">Dimorphilus gyrociliatus</name>
    <dbReference type="NCBI Taxonomy" id="2664684"/>
    <lineage>
        <taxon>Eukaryota</taxon>
        <taxon>Metazoa</taxon>
        <taxon>Spiralia</taxon>
        <taxon>Lophotrochozoa</taxon>
        <taxon>Annelida</taxon>
        <taxon>Polychaeta</taxon>
        <taxon>Polychaeta incertae sedis</taxon>
        <taxon>Dinophilidae</taxon>
        <taxon>Dimorphilus</taxon>
    </lineage>
</organism>
<dbReference type="PANTHER" id="PTHR19957">
    <property type="entry name" value="SYNTAXIN"/>
    <property type="match status" value="1"/>
</dbReference>
<dbReference type="CDD" id="cd15844">
    <property type="entry name" value="SNARE_syntaxin5"/>
    <property type="match status" value="1"/>
</dbReference>
<evidence type="ECO:0000256" key="1">
    <source>
        <dbReference type="ARBA" id="ARBA00004211"/>
    </source>
</evidence>
<evidence type="ECO:0000313" key="12">
    <source>
        <dbReference type="Proteomes" id="UP000549394"/>
    </source>
</evidence>
<dbReference type="GO" id="GO:0000139">
    <property type="term" value="C:Golgi membrane"/>
    <property type="evidence" value="ECO:0007669"/>
    <property type="project" value="TreeGrafter"/>
</dbReference>
<feature type="domain" description="T-SNARE coiled-coil homology" evidence="10">
    <location>
        <begin position="224"/>
        <end position="286"/>
    </location>
</feature>
<dbReference type="EMBL" id="CAJFCJ010000012">
    <property type="protein sequence ID" value="CAD5120342.1"/>
    <property type="molecule type" value="Genomic_DNA"/>
</dbReference>
<dbReference type="Proteomes" id="UP000549394">
    <property type="component" value="Unassembled WGS sequence"/>
</dbReference>
<dbReference type="OrthoDB" id="421009at2759"/>
<sequence length="316" mass="36070">MNNFRDRTGEFQSVIKSISSKQQLNNGSVVKPVNKLQQRSQFMQVARKIGRDLAHTCEKLEKLSLLVKRKSLFDDQPMEIQELTYIIKQDINQLNSDIDNLQKFSREKQSNSRHKQLHSSTVVISLQSRLANVSCDLKNVLETRTESMKEQKARREQFTQPQRLSSAPPAAAEAKHSLIMKDEAAAQAAAANSQNGLVSINMDTSSSHGSPQYQQQLQLIEQQDAYIQDRADDMKKVEETIVELGSIFEKLAVMIHEQEEMVQRIDSNVENTQLNVEAAHSEILKYFQSVTSNRWLMIKVFGILIFFFIIFVVLVA</sequence>
<dbReference type="GO" id="GO:0006906">
    <property type="term" value="P:vesicle fusion"/>
    <property type="evidence" value="ECO:0007669"/>
    <property type="project" value="TreeGrafter"/>
</dbReference>
<feature type="transmembrane region" description="Helical" evidence="9">
    <location>
        <begin position="295"/>
        <end position="315"/>
    </location>
</feature>
<proteinExistence type="inferred from homology"/>
<dbReference type="InterPro" id="IPR000727">
    <property type="entry name" value="T_SNARE_dom"/>
</dbReference>
<dbReference type="Gene3D" id="1.20.58.70">
    <property type="match status" value="1"/>
</dbReference>
<keyword evidence="12" id="KW-1185">Reference proteome</keyword>
<evidence type="ECO:0000313" key="11">
    <source>
        <dbReference type="EMBL" id="CAD5120342.1"/>
    </source>
</evidence>
<dbReference type="Pfam" id="PF05739">
    <property type="entry name" value="SNARE"/>
    <property type="match status" value="1"/>
</dbReference>
<gene>
    <name evidence="11" type="ORF">DGYR_LOCUS8449</name>
</gene>
<dbReference type="PANTHER" id="PTHR19957:SF3">
    <property type="entry name" value="SYNTAXIN-5"/>
    <property type="match status" value="1"/>
</dbReference>
<dbReference type="GO" id="GO:0031201">
    <property type="term" value="C:SNARE complex"/>
    <property type="evidence" value="ECO:0007669"/>
    <property type="project" value="TreeGrafter"/>
</dbReference>
<dbReference type="GO" id="GO:0006886">
    <property type="term" value="P:intracellular protein transport"/>
    <property type="evidence" value="ECO:0007669"/>
    <property type="project" value="InterPro"/>
</dbReference>
<dbReference type="InterPro" id="IPR006012">
    <property type="entry name" value="Syntaxin/epimorphin_CS"/>
</dbReference>
<dbReference type="InterPro" id="IPR021538">
    <property type="entry name" value="Syntaxin-5_N"/>
</dbReference>
<protein>
    <submittedName>
        <fullName evidence="11">DgyrCDS8917</fullName>
    </submittedName>
</protein>
<keyword evidence="6" id="KW-0175">Coiled coil</keyword>
<evidence type="ECO:0000256" key="4">
    <source>
        <dbReference type="ARBA" id="ARBA00022692"/>
    </source>
</evidence>
<evidence type="ECO:0000256" key="7">
    <source>
        <dbReference type="ARBA" id="ARBA00023136"/>
    </source>
</evidence>
<feature type="compositionally biased region" description="Basic and acidic residues" evidence="8">
    <location>
        <begin position="146"/>
        <end position="157"/>
    </location>
</feature>
<dbReference type="SMART" id="SM00397">
    <property type="entry name" value="t_SNARE"/>
    <property type="match status" value="1"/>
</dbReference>
<keyword evidence="3" id="KW-0813">Transport</keyword>
<keyword evidence="5 9" id="KW-1133">Transmembrane helix</keyword>
<dbReference type="InterPro" id="IPR010989">
    <property type="entry name" value="SNARE"/>
</dbReference>
<evidence type="ECO:0000256" key="2">
    <source>
        <dbReference type="ARBA" id="ARBA00009063"/>
    </source>
</evidence>
<dbReference type="AlphaFoldDB" id="A0A7I8VVU2"/>
<reference evidence="11 12" key="1">
    <citation type="submission" date="2020-08" db="EMBL/GenBank/DDBJ databases">
        <authorList>
            <person name="Hejnol A."/>
        </authorList>
    </citation>
    <scope>NUCLEOTIDE SEQUENCE [LARGE SCALE GENOMIC DNA]</scope>
</reference>
<dbReference type="GO" id="GO:0006888">
    <property type="term" value="P:endoplasmic reticulum to Golgi vesicle-mediated transport"/>
    <property type="evidence" value="ECO:0007669"/>
    <property type="project" value="TreeGrafter"/>
</dbReference>
<dbReference type="InterPro" id="IPR045242">
    <property type="entry name" value="Syntaxin"/>
</dbReference>
<dbReference type="PROSITE" id="PS50192">
    <property type="entry name" value="T_SNARE"/>
    <property type="match status" value="1"/>
</dbReference>
<dbReference type="PROSITE" id="PS00914">
    <property type="entry name" value="SYNTAXIN"/>
    <property type="match status" value="1"/>
</dbReference>
<feature type="region of interest" description="Disordered" evidence="8">
    <location>
        <begin position="146"/>
        <end position="175"/>
    </location>
</feature>